<reference evidence="3" key="1">
    <citation type="submission" date="2017-03" db="EMBL/GenBank/DDBJ databases">
        <title>Genomes of endolithic fungi from Antarctica.</title>
        <authorList>
            <person name="Coleine C."/>
            <person name="Masonjones S."/>
            <person name="Stajich J.E."/>
        </authorList>
    </citation>
    <scope>NUCLEOTIDE SEQUENCE [LARGE SCALE GENOMIC DNA]</scope>
    <source>
        <strain evidence="3">CCFEE 5527</strain>
    </source>
</reference>
<feature type="compositionally biased region" description="Polar residues" evidence="1">
    <location>
        <begin position="23"/>
        <end position="39"/>
    </location>
</feature>
<dbReference type="Proteomes" id="UP000192596">
    <property type="component" value="Unassembled WGS sequence"/>
</dbReference>
<comment type="caution">
    <text evidence="2">The sequence shown here is derived from an EMBL/GenBank/DDBJ whole genome shotgun (WGS) entry which is preliminary data.</text>
</comment>
<keyword evidence="3" id="KW-1185">Reference proteome</keyword>
<evidence type="ECO:0000313" key="3">
    <source>
        <dbReference type="Proteomes" id="UP000192596"/>
    </source>
</evidence>
<protein>
    <recommendedName>
        <fullName evidence="4">Amidohydrolase-related domain-containing protein</fullName>
    </recommendedName>
</protein>
<evidence type="ECO:0008006" key="4">
    <source>
        <dbReference type="Google" id="ProtNLM"/>
    </source>
</evidence>
<dbReference type="Gene3D" id="3.20.20.140">
    <property type="entry name" value="Metal-dependent hydrolases"/>
    <property type="match status" value="1"/>
</dbReference>
<proteinExistence type="predicted"/>
<dbReference type="InParanoid" id="A0A1V8TF17"/>
<name>A0A1V8TF17_9PEZI</name>
<gene>
    <name evidence="2" type="ORF">B0A48_04332</name>
</gene>
<dbReference type="InterPro" id="IPR052349">
    <property type="entry name" value="Metallo-hydrolase_Enzymes"/>
</dbReference>
<dbReference type="GO" id="GO:0016814">
    <property type="term" value="F:hydrolase activity, acting on carbon-nitrogen (but not peptide) bonds, in cyclic amidines"/>
    <property type="evidence" value="ECO:0007669"/>
    <property type="project" value="TreeGrafter"/>
</dbReference>
<dbReference type="AlphaFoldDB" id="A0A1V8TF17"/>
<evidence type="ECO:0000313" key="2">
    <source>
        <dbReference type="EMBL" id="OQO09977.1"/>
    </source>
</evidence>
<evidence type="ECO:0000256" key="1">
    <source>
        <dbReference type="SAM" id="MobiDB-lite"/>
    </source>
</evidence>
<dbReference type="STRING" id="1507870.A0A1V8TF17"/>
<feature type="region of interest" description="Disordered" evidence="1">
    <location>
        <begin position="23"/>
        <end position="52"/>
    </location>
</feature>
<organism evidence="2 3">
    <name type="scientific">Cryoendolithus antarcticus</name>
    <dbReference type="NCBI Taxonomy" id="1507870"/>
    <lineage>
        <taxon>Eukaryota</taxon>
        <taxon>Fungi</taxon>
        <taxon>Dikarya</taxon>
        <taxon>Ascomycota</taxon>
        <taxon>Pezizomycotina</taxon>
        <taxon>Dothideomycetes</taxon>
        <taxon>Dothideomycetidae</taxon>
        <taxon>Cladosporiales</taxon>
        <taxon>Cladosporiaceae</taxon>
        <taxon>Cryoendolithus</taxon>
    </lineage>
</organism>
<accession>A0A1V8TF17</accession>
<dbReference type="EMBL" id="NAJO01000009">
    <property type="protein sequence ID" value="OQO09977.1"/>
    <property type="molecule type" value="Genomic_DNA"/>
</dbReference>
<dbReference type="OrthoDB" id="10266980at2759"/>
<sequence length="510" mass="55396">MAQAFLATHGIDLDAELAQMQSPDANPQFAPNPQALATQSSAPPPHPPPSTSLSILIRNVSLPSQPGTHDVTLNPNTGKITHIGAHDSDIAMLVFANQKYGNGALLAPSLCHPHIHIDKAYLLSHPLHSKHQIKEGTFAEALHVTNLAKAAFTSEDLLERGQWVIDESVAAGVTHMRAFVEVDAIVGLKCLEAGLELKTQAEGQGRMRVQICAFAQLPLFSDSKTNAWSEEAEFHDPEAEKIRALMREAAANPEVEVLGSTPYVEADDEKARRNVEWMVDLSVELDKHLDFHLDYNLDPSQEPLIHHVVATLHAAHWTEKMTDKTIVIGHATRLTLFSTQEWIDLKKAIGDLPLHFVGLPTSDLYMLRTAECTRGTLDVISMIREHGLNACLGVNNVGNAFTPQGSCDPLSLASQGVGIYSAGTVEDAEVLYACVSTRAKAAIGFGGEAEKGRKEAEMREGGIRVGDAADVLLFGSEKQGWRTRKSVAEAVYLYDCYRGRRGFLGGKATS</sequence>
<dbReference type="PANTHER" id="PTHR32027">
    <property type="entry name" value="CYTOSINE DEAMINASE"/>
    <property type="match status" value="1"/>
</dbReference>
<dbReference type="SUPFAM" id="SSF51556">
    <property type="entry name" value="Metallo-dependent hydrolases"/>
    <property type="match status" value="1"/>
</dbReference>
<dbReference type="PANTHER" id="PTHR32027:SF0">
    <property type="entry name" value="CYTOSINE DEAMINASE"/>
    <property type="match status" value="1"/>
</dbReference>
<dbReference type="InterPro" id="IPR032466">
    <property type="entry name" value="Metal_Hydrolase"/>
</dbReference>